<dbReference type="Pfam" id="PF05739">
    <property type="entry name" value="SNARE"/>
    <property type="match status" value="1"/>
</dbReference>
<feature type="domain" description="T-SNARE coiled-coil homology" evidence="3">
    <location>
        <begin position="85"/>
        <end position="147"/>
    </location>
</feature>
<keyword evidence="2" id="KW-1133">Transmembrane helix</keyword>
<keyword evidence="2" id="KW-0472">Membrane</keyword>
<dbReference type="PANTHER" id="PTHR19957">
    <property type="entry name" value="SYNTAXIN"/>
    <property type="match status" value="1"/>
</dbReference>
<dbReference type="GO" id="GO:0005484">
    <property type="term" value="F:SNAP receptor activity"/>
    <property type="evidence" value="ECO:0007669"/>
    <property type="project" value="TreeGrafter"/>
</dbReference>
<accession>A0A9E7GT24</accession>
<dbReference type="InterPro" id="IPR045242">
    <property type="entry name" value="Syntaxin"/>
</dbReference>
<organism evidence="4 5">
    <name type="scientific">Musa troglodytarum</name>
    <name type="common">fe'i banana</name>
    <dbReference type="NCBI Taxonomy" id="320322"/>
    <lineage>
        <taxon>Eukaryota</taxon>
        <taxon>Viridiplantae</taxon>
        <taxon>Streptophyta</taxon>
        <taxon>Embryophyta</taxon>
        <taxon>Tracheophyta</taxon>
        <taxon>Spermatophyta</taxon>
        <taxon>Magnoliopsida</taxon>
        <taxon>Liliopsida</taxon>
        <taxon>Zingiberales</taxon>
        <taxon>Musaceae</taxon>
        <taxon>Musa</taxon>
    </lineage>
</organism>
<dbReference type="GO" id="GO:0012505">
    <property type="term" value="C:endomembrane system"/>
    <property type="evidence" value="ECO:0007669"/>
    <property type="project" value="TreeGrafter"/>
</dbReference>
<keyword evidence="2" id="KW-0812">Transmembrane</keyword>
<dbReference type="GO" id="GO:0031201">
    <property type="term" value="C:SNARE complex"/>
    <property type="evidence" value="ECO:0007669"/>
    <property type="project" value="TreeGrafter"/>
</dbReference>
<dbReference type="GO" id="GO:0006886">
    <property type="term" value="P:intracellular protein transport"/>
    <property type="evidence" value="ECO:0007669"/>
    <property type="project" value="TreeGrafter"/>
</dbReference>
<dbReference type="GO" id="GO:0000149">
    <property type="term" value="F:SNARE binding"/>
    <property type="evidence" value="ECO:0007669"/>
    <property type="project" value="TreeGrafter"/>
</dbReference>
<dbReference type="AlphaFoldDB" id="A0A9E7GT24"/>
<evidence type="ECO:0000256" key="1">
    <source>
        <dbReference type="ARBA" id="ARBA00022927"/>
    </source>
</evidence>
<gene>
    <name evidence="4" type="ORF">MUK42_12443</name>
</gene>
<dbReference type="OrthoDB" id="1917254at2759"/>
<protein>
    <recommendedName>
        <fullName evidence="3">t-SNARE coiled-coil homology domain-containing protein</fullName>
    </recommendedName>
</protein>
<evidence type="ECO:0000256" key="2">
    <source>
        <dbReference type="SAM" id="Phobius"/>
    </source>
</evidence>
<evidence type="ECO:0000259" key="3">
    <source>
        <dbReference type="PROSITE" id="PS50192"/>
    </source>
</evidence>
<dbReference type="SMART" id="SM00397">
    <property type="entry name" value="t_SNARE"/>
    <property type="match status" value="1"/>
</dbReference>
<feature type="non-terminal residue" evidence="4">
    <location>
        <position position="192"/>
    </location>
</feature>
<proteinExistence type="predicted"/>
<dbReference type="InterPro" id="IPR000727">
    <property type="entry name" value="T_SNARE_dom"/>
</dbReference>
<dbReference type="EMBL" id="CP097509">
    <property type="protein sequence ID" value="URE21161.1"/>
    <property type="molecule type" value="Genomic_DNA"/>
</dbReference>
<evidence type="ECO:0000313" key="4">
    <source>
        <dbReference type="EMBL" id="URE21161.1"/>
    </source>
</evidence>
<dbReference type="Proteomes" id="UP001055439">
    <property type="component" value="Chromosome 7"/>
</dbReference>
<evidence type="ECO:0000313" key="5">
    <source>
        <dbReference type="Proteomes" id="UP001055439"/>
    </source>
</evidence>
<dbReference type="GO" id="GO:0006906">
    <property type="term" value="P:vesicle fusion"/>
    <property type="evidence" value="ECO:0007669"/>
    <property type="project" value="TreeGrafter"/>
</dbReference>
<dbReference type="Gene3D" id="1.20.5.110">
    <property type="match status" value="1"/>
</dbReference>
<reference evidence="4" key="1">
    <citation type="submission" date="2022-05" db="EMBL/GenBank/DDBJ databases">
        <title>The Musa troglodytarum L. genome provides insights into the mechanism of non-climacteric behaviour and enrichment of carotenoids.</title>
        <authorList>
            <person name="Wang J."/>
        </authorList>
    </citation>
    <scope>NUCLEOTIDE SEQUENCE</scope>
    <source>
        <tissue evidence="4">Leaf</tissue>
    </source>
</reference>
<name>A0A9E7GT24_9LILI</name>
<dbReference type="PROSITE" id="PS50192">
    <property type="entry name" value="T_SNARE"/>
    <property type="match status" value="1"/>
</dbReference>
<dbReference type="PANTHER" id="PTHR19957:SF38">
    <property type="entry name" value="LD27581P"/>
    <property type="match status" value="1"/>
</dbReference>
<feature type="transmembrane region" description="Helical" evidence="2">
    <location>
        <begin position="156"/>
        <end position="178"/>
    </location>
</feature>
<dbReference type="GO" id="GO:0048278">
    <property type="term" value="P:vesicle docking"/>
    <property type="evidence" value="ECO:0007669"/>
    <property type="project" value="TreeGrafter"/>
</dbReference>
<keyword evidence="1" id="KW-0653">Protein transport</keyword>
<keyword evidence="1" id="KW-0813">Transport</keyword>
<dbReference type="CDD" id="cd15840">
    <property type="entry name" value="SNARE_Qa"/>
    <property type="match status" value="1"/>
</dbReference>
<dbReference type="SUPFAM" id="SSF58038">
    <property type="entry name" value="SNARE fusion complex"/>
    <property type="match status" value="1"/>
</dbReference>
<keyword evidence="5" id="KW-1185">Reference proteome</keyword>
<sequence>MKREDARNASASRPWPLTRSPCLPLRLITSLLLSHLIAHEVVDFGSSHAEETAAGEDAGDDDRLLLWEQTRQEFLSFENEIAFNEAIIEEREKHIKEIHYDVQQIHEIYQDLAVLLHDQPISIDNIDKHIEESAASTGRAKEQLYKASKCSRSRSFWVCWVSVILALVLVILLLVFILHRLLARHDNPAQSL</sequence>